<reference evidence="1" key="2">
    <citation type="submission" date="2018-05" db="EMBL/GenBank/DDBJ databases">
        <title>OgluRS3 (Oryza glumaepatula Reference Sequence Version 3).</title>
        <authorList>
            <person name="Zhang J."/>
            <person name="Kudrna D."/>
            <person name="Lee S."/>
            <person name="Talag J."/>
            <person name="Welchert J."/>
            <person name="Wing R.A."/>
        </authorList>
    </citation>
    <scope>NUCLEOTIDE SEQUENCE [LARGE SCALE GENOMIC DNA]</scope>
</reference>
<organism evidence="1">
    <name type="scientific">Oryza glumipatula</name>
    <dbReference type="NCBI Taxonomy" id="40148"/>
    <lineage>
        <taxon>Eukaryota</taxon>
        <taxon>Viridiplantae</taxon>
        <taxon>Streptophyta</taxon>
        <taxon>Embryophyta</taxon>
        <taxon>Tracheophyta</taxon>
        <taxon>Spermatophyta</taxon>
        <taxon>Magnoliopsida</taxon>
        <taxon>Liliopsida</taxon>
        <taxon>Poales</taxon>
        <taxon>Poaceae</taxon>
        <taxon>BOP clade</taxon>
        <taxon>Oryzoideae</taxon>
        <taxon>Oryzeae</taxon>
        <taxon>Oryzinae</taxon>
        <taxon>Oryza</taxon>
    </lineage>
</organism>
<name>A0A0E0B378_9ORYZ</name>
<dbReference type="EnsemblPlants" id="OGLUM09G11340.1">
    <property type="protein sequence ID" value="OGLUM09G11340.1"/>
    <property type="gene ID" value="OGLUM09G11340"/>
</dbReference>
<evidence type="ECO:0000313" key="2">
    <source>
        <dbReference type="Proteomes" id="UP000026961"/>
    </source>
</evidence>
<keyword evidence="2" id="KW-1185">Reference proteome</keyword>
<accession>A0A0E0B378</accession>
<proteinExistence type="predicted"/>
<dbReference type="Proteomes" id="UP000026961">
    <property type="component" value="Chromosome 9"/>
</dbReference>
<reference evidence="1" key="1">
    <citation type="submission" date="2015-04" db="UniProtKB">
        <authorList>
            <consortium name="EnsemblPlants"/>
        </authorList>
    </citation>
    <scope>IDENTIFICATION</scope>
</reference>
<dbReference type="Gramene" id="OGLUM09G11340.1">
    <property type="protein sequence ID" value="OGLUM09G11340.1"/>
    <property type="gene ID" value="OGLUM09G11340"/>
</dbReference>
<protein>
    <submittedName>
        <fullName evidence="1">Uncharacterized protein</fullName>
    </submittedName>
</protein>
<sequence>MDLKLSIGNVTKIQKLERERWARGGAATALPSGDQAPGGGGIRRTTACLARGAATALARRSWNRLGCRSVDLG</sequence>
<evidence type="ECO:0000313" key="1">
    <source>
        <dbReference type="EnsemblPlants" id="OGLUM09G11340.1"/>
    </source>
</evidence>
<dbReference type="AlphaFoldDB" id="A0A0E0B378"/>
<dbReference type="HOGENOM" id="CLU_2708834_0_0_1"/>